<organism evidence="2 3">
    <name type="scientific">Canavalia gladiata</name>
    <name type="common">Sword bean</name>
    <name type="synonym">Dolichos gladiatus</name>
    <dbReference type="NCBI Taxonomy" id="3824"/>
    <lineage>
        <taxon>Eukaryota</taxon>
        <taxon>Viridiplantae</taxon>
        <taxon>Streptophyta</taxon>
        <taxon>Embryophyta</taxon>
        <taxon>Tracheophyta</taxon>
        <taxon>Spermatophyta</taxon>
        <taxon>Magnoliopsida</taxon>
        <taxon>eudicotyledons</taxon>
        <taxon>Gunneridae</taxon>
        <taxon>Pentapetalae</taxon>
        <taxon>rosids</taxon>
        <taxon>fabids</taxon>
        <taxon>Fabales</taxon>
        <taxon>Fabaceae</taxon>
        <taxon>Papilionoideae</taxon>
        <taxon>50 kb inversion clade</taxon>
        <taxon>NPAAA clade</taxon>
        <taxon>indigoferoid/millettioid clade</taxon>
        <taxon>Phaseoleae</taxon>
        <taxon>Canavalia</taxon>
    </lineage>
</organism>
<evidence type="ECO:0000313" key="3">
    <source>
        <dbReference type="Proteomes" id="UP001367508"/>
    </source>
</evidence>
<reference evidence="2 3" key="1">
    <citation type="submission" date="2024-01" db="EMBL/GenBank/DDBJ databases">
        <title>The genomes of 5 underutilized Papilionoideae crops provide insights into root nodulation and disease resistanc.</title>
        <authorList>
            <person name="Jiang F."/>
        </authorList>
    </citation>
    <scope>NUCLEOTIDE SEQUENCE [LARGE SCALE GENOMIC DNA]</scope>
    <source>
        <strain evidence="2">LVBAO_FW01</strain>
        <tissue evidence="2">Leaves</tissue>
    </source>
</reference>
<proteinExistence type="predicted"/>
<evidence type="ECO:0000256" key="1">
    <source>
        <dbReference type="SAM" id="MobiDB-lite"/>
    </source>
</evidence>
<feature type="region of interest" description="Disordered" evidence="1">
    <location>
        <begin position="35"/>
        <end position="58"/>
    </location>
</feature>
<keyword evidence="3" id="KW-1185">Reference proteome</keyword>
<name>A0AAN9Q7N9_CANGL</name>
<protein>
    <submittedName>
        <fullName evidence="2">Uncharacterized protein</fullName>
    </submittedName>
</protein>
<evidence type="ECO:0000313" key="2">
    <source>
        <dbReference type="EMBL" id="KAK7327950.1"/>
    </source>
</evidence>
<accession>A0AAN9Q7N9</accession>
<sequence>MARAKANNKFEESNASFGHHAHGVALENQIMGGATARGSMMNDGKRFPRSFSGRPIPKRGQVKAGIVMGLANSVAGIFSRTASCAAPPHLSH</sequence>
<gene>
    <name evidence="2" type="ORF">VNO77_22043</name>
</gene>
<dbReference type="PANTHER" id="PTHR36615:SF7">
    <property type="entry name" value="PROTEIN, PUTATIVE-RELATED"/>
    <property type="match status" value="1"/>
</dbReference>
<comment type="caution">
    <text evidence="2">The sequence shown here is derived from an EMBL/GenBank/DDBJ whole genome shotgun (WGS) entry which is preliminary data.</text>
</comment>
<dbReference type="EMBL" id="JAYMYQ010000005">
    <property type="protein sequence ID" value="KAK7327950.1"/>
    <property type="molecule type" value="Genomic_DNA"/>
</dbReference>
<dbReference type="PANTHER" id="PTHR36615">
    <property type="entry name" value="PROTEIN, PUTATIVE-RELATED"/>
    <property type="match status" value="1"/>
</dbReference>
<dbReference type="AlphaFoldDB" id="A0AAN9Q7N9"/>
<dbReference type="Proteomes" id="UP001367508">
    <property type="component" value="Unassembled WGS sequence"/>
</dbReference>